<name>A0A0L8G5P6_OCTBM</name>
<protein>
    <submittedName>
        <fullName evidence="1">Uncharacterized protein</fullName>
    </submittedName>
</protein>
<accession>A0A0L8G5P6</accession>
<sequence length="59" mass="6751">MRELVVAMTTVANVTRKLMVLSTSELRRHCSQNEGFIHREVINFSVTSSVMWSDVLINL</sequence>
<evidence type="ECO:0000313" key="1">
    <source>
        <dbReference type="EMBL" id="KOF72361.1"/>
    </source>
</evidence>
<organism evidence="1">
    <name type="scientific">Octopus bimaculoides</name>
    <name type="common">California two-spotted octopus</name>
    <dbReference type="NCBI Taxonomy" id="37653"/>
    <lineage>
        <taxon>Eukaryota</taxon>
        <taxon>Metazoa</taxon>
        <taxon>Spiralia</taxon>
        <taxon>Lophotrochozoa</taxon>
        <taxon>Mollusca</taxon>
        <taxon>Cephalopoda</taxon>
        <taxon>Coleoidea</taxon>
        <taxon>Octopodiformes</taxon>
        <taxon>Octopoda</taxon>
        <taxon>Incirrata</taxon>
        <taxon>Octopodidae</taxon>
        <taxon>Octopus</taxon>
    </lineage>
</organism>
<proteinExistence type="predicted"/>
<gene>
    <name evidence="1" type="ORF">OCBIM_22039533mg</name>
</gene>
<reference evidence="1" key="1">
    <citation type="submission" date="2015-07" db="EMBL/GenBank/DDBJ databases">
        <title>MeaNS - Measles Nucleotide Surveillance Program.</title>
        <authorList>
            <person name="Tran T."/>
            <person name="Druce J."/>
        </authorList>
    </citation>
    <scope>NUCLEOTIDE SEQUENCE</scope>
    <source>
        <strain evidence="1">UCB-OBI-ISO-001</strain>
        <tissue evidence="1">Gonad</tissue>
    </source>
</reference>
<dbReference type="EMBL" id="KQ423697">
    <property type="protein sequence ID" value="KOF72361.1"/>
    <property type="molecule type" value="Genomic_DNA"/>
</dbReference>
<dbReference type="AlphaFoldDB" id="A0A0L8G5P6"/>